<evidence type="ECO:0008006" key="3">
    <source>
        <dbReference type="Google" id="ProtNLM"/>
    </source>
</evidence>
<evidence type="ECO:0000313" key="2">
    <source>
        <dbReference type="EMBL" id="JAT71503.1"/>
    </source>
</evidence>
<gene>
    <name evidence="2" type="ORF">g.45604</name>
</gene>
<feature type="compositionally biased region" description="Acidic residues" evidence="1">
    <location>
        <begin position="116"/>
        <end position="126"/>
    </location>
</feature>
<feature type="region of interest" description="Disordered" evidence="1">
    <location>
        <begin position="36"/>
        <end position="60"/>
    </location>
</feature>
<proteinExistence type="predicted"/>
<organism evidence="2">
    <name type="scientific">Auxenochlorella protothecoides</name>
    <name type="common">Green microalga</name>
    <name type="synonym">Chlorella protothecoides</name>
    <dbReference type="NCBI Taxonomy" id="3075"/>
    <lineage>
        <taxon>Eukaryota</taxon>
        <taxon>Viridiplantae</taxon>
        <taxon>Chlorophyta</taxon>
        <taxon>core chlorophytes</taxon>
        <taxon>Trebouxiophyceae</taxon>
        <taxon>Chlorellales</taxon>
        <taxon>Chlorellaceae</taxon>
        <taxon>Auxenochlorella</taxon>
    </lineage>
</organism>
<dbReference type="AlphaFoldDB" id="A0A1D1ZXT0"/>
<feature type="region of interest" description="Disordered" evidence="1">
    <location>
        <begin position="116"/>
        <end position="136"/>
    </location>
</feature>
<dbReference type="EMBL" id="GDKF01007119">
    <property type="protein sequence ID" value="JAT71503.1"/>
    <property type="molecule type" value="Transcribed_RNA"/>
</dbReference>
<accession>A0A1D1ZXT0</accession>
<reference evidence="2" key="1">
    <citation type="submission" date="2015-08" db="EMBL/GenBank/DDBJ databases">
        <authorList>
            <person name="Babu N.S."/>
            <person name="Beckwith C.J."/>
            <person name="Beseler K.G."/>
            <person name="Brison A."/>
            <person name="Carone J.V."/>
            <person name="Caskin T.P."/>
            <person name="Diamond M."/>
            <person name="Durham M.E."/>
            <person name="Foxe J.M."/>
            <person name="Go M."/>
            <person name="Henderson B.A."/>
            <person name="Jones I.B."/>
            <person name="McGettigan J.A."/>
            <person name="Micheletti S.J."/>
            <person name="Nasrallah M.E."/>
            <person name="Ortiz D."/>
            <person name="Piller C.R."/>
            <person name="Privatt S.R."/>
            <person name="Schneider S.L."/>
            <person name="Sharp S."/>
            <person name="Smith T.C."/>
            <person name="Stanton J.D."/>
            <person name="Ullery H.E."/>
            <person name="Wilson R.J."/>
            <person name="Serrano M.G."/>
            <person name="Buck G."/>
            <person name="Lee V."/>
            <person name="Wang Y."/>
            <person name="Carvalho R."/>
            <person name="Voegtly L."/>
            <person name="Shi R."/>
            <person name="Duckworth R."/>
            <person name="Johnson A."/>
            <person name="Loviza R."/>
            <person name="Walstead R."/>
            <person name="Shah Z."/>
            <person name="Kiflezghi M."/>
            <person name="Wade K."/>
            <person name="Ball S.L."/>
            <person name="Bradley K.W."/>
            <person name="Asai D.J."/>
            <person name="Bowman C.A."/>
            <person name="Russell D.A."/>
            <person name="Pope W.H."/>
            <person name="Jacobs-Sera D."/>
            <person name="Hendrix R.W."/>
            <person name="Hatfull G.F."/>
        </authorList>
    </citation>
    <scope>NUCLEOTIDE SEQUENCE</scope>
</reference>
<evidence type="ECO:0000256" key="1">
    <source>
        <dbReference type="SAM" id="MobiDB-lite"/>
    </source>
</evidence>
<sequence length="388" mass="40745">MVAASLARRVGLWGTPLQALAGFEVPLSLLASHSLPPSSSHQTNVLPTTTSHTSSPPQRLQSQLDVLSEADDGVIKAMDQWSELVRAHLPLCEASAAASAMVHGALLLDQQLDQLAEDDDDDDDDGMGGTGLIQHTSELPALGERKEWCYARIAELAQQNDVGDPAASRSDALAALVQNLHSNRSLCFKPFEWLYTGVTPLRLAAVLQGGTGAPLLMGVAAAGIADAKGIPALVLPFRETGQGVSQPRTGAAARPARAHLPTIPSSQWWYVSSVDGGDAGGAAPVCIDVTNGKRVKPEEVQRQVIALATTRWRGGVACCKLILFPRVWSNTAFACSDIYTCPSPCSVCRGQCAGRVEGPGEAVYGSLSAQGRERCRGALDPPSPVTGC</sequence>
<name>A0A1D1ZXT0_AUXPR</name>
<protein>
    <recommendedName>
        <fullName evidence="3">Protein SirB1 N-terminal domain-containing protein</fullName>
    </recommendedName>
</protein>
<feature type="compositionally biased region" description="Low complexity" evidence="1">
    <location>
        <begin position="36"/>
        <end position="57"/>
    </location>
</feature>